<organism evidence="1 2">
    <name type="scientific">Nonomuraea montanisoli</name>
    <dbReference type="NCBI Taxonomy" id="2741721"/>
    <lineage>
        <taxon>Bacteria</taxon>
        <taxon>Bacillati</taxon>
        <taxon>Actinomycetota</taxon>
        <taxon>Actinomycetes</taxon>
        <taxon>Streptosporangiales</taxon>
        <taxon>Streptosporangiaceae</taxon>
        <taxon>Nonomuraea</taxon>
    </lineage>
</organism>
<name>A0A7Y6M4Z4_9ACTN</name>
<dbReference type="Proteomes" id="UP000586042">
    <property type="component" value="Unassembled WGS sequence"/>
</dbReference>
<keyword evidence="2" id="KW-1185">Reference proteome</keyword>
<comment type="caution">
    <text evidence="1">The sequence shown here is derived from an EMBL/GenBank/DDBJ whole genome shotgun (WGS) entry which is preliminary data.</text>
</comment>
<evidence type="ECO:0000313" key="2">
    <source>
        <dbReference type="Proteomes" id="UP000586042"/>
    </source>
</evidence>
<gene>
    <name evidence="1" type="ORF">HTZ77_20355</name>
</gene>
<sequence>MDSESLAAAGLLAAMSRAAASLAALRHPFVRSEPFCYFFPPAGVRAGTAFMLPDGREVRFTVSVAASDGAFHVEGAAWAEGEALLDLPACATSGIHDGIAVLDDYAAELVSSAARLIDQLLDELV</sequence>
<evidence type="ECO:0000313" key="1">
    <source>
        <dbReference type="EMBL" id="NUW33769.1"/>
    </source>
</evidence>
<dbReference type="EMBL" id="JABWGN010000007">
    <property type="protein sequence ID" value="NUW33769.1"/>
    <property type="molecule type" value="Genomic_DNA"/>
</dbReference>
<accession>A0A7Y6M4Z4</accession>
<dbReference type="AlphaFoldDB" id="A0A7Y6M4Z4"/>
<protein>
    <submittedName>
        <fullName evidence="1">Uncharacterized protein</fullName>
    </submittedName>
</protein>
<dbReference type="RefSeq" id="WP_175591193.1">
    <property type="nucleotide sequence ID" value="NZ_JABWGN010000007.1"/>
</dbReference>
<reference evidence="1 2" key="1">
    <citation type="submission" date="2020-06" db="EMBL/GenBank/DDBJ databases">
        <title>Nonomuraea sp. SMC257, a novel actinomycete isolated from soil.</title>
        <authorList>
            <person name="Chanama M."/>
        </authorList>
    </citation>
    <scope>NUCLEOTIDE SEQUENCE [LARGE SCALE GENOMIC DNA]</scope>
    <source>
        <strain evidence="1 2">SMC257</strain>
    </source>
</reference>
<proteinExistence type="predicted"/>